<dbReference type="Gene3D" id="3.40.50.150">
    <property type="entry name" value="Vaccinia Virus protein VP39"/>
    <property type="match status" value="1"/>
</dbReference>
<reference evidence="8" key="1">
    <citation type="submission" date="2010-08" db="EMBL/GenBank/DDBJ databases">
        <title>Genome sequence of Parvularcula bermudensis HTCC2503.</title>
        <authorList>
            <person name="Kang D.-M."/>
            <person name="Oh H.-M."/>
            <person name="Cho J.-C."/>
        </authorList>
    </citation>
    <scope>NUCLEOTIDE SEQUENCE [LARGE SCALE GENOMIC DNA]</scope>
    <source>
        <strain evidence="8">ATCC BAA-594 / HTCC2503 / KCTC 12087</strain>
    </source>
</reference>
<name>E0THU8_PARBH</name>
<dbReference type="eggNOG" id="COG0144">
    <property type="taxonomic scope" value="Bacteria"/>
</dbReference>
<evidence type="ECO:0000313" key="8">
    <source>
        <dbReference type="Proteomes" id="UP000001302"/>
    </source>
</evidence>
<dbReference type="PANTHER" id="PTHR22807:SF53">
    <property type="entry name" value="RIBOSOMAL RNA SMALL SUBUNIT METHYLTRANSFERASE B-RELATED"/>
    <property type="match status" value="1"/>
</dbReference>
<evidence type="ECO:0000259" key="6">
    <source>
        <dbReference type="PROSITE" id="PS51686"/>
    </source>
</evidence>
<dbReference type="STRING" id="314260.PB2503_10969"/>
<feature type="binding site" evidence="5">
    <location>
        <position position="304"/>
    </location>
    <ligand>
        <name>S-adenosyl-L-methionine</name>
        <dbReference type="ChEBI" id="CHEBI:59789"/>
    </ligand>
</feature>
<feature type="domain" description="SAM-dependent MTase RsmB/NOP-type" evidence="6">
    <location>
        <begin position="140"/>
        <end position="428"/>
    </location>
</feature>
<dbReference type="Pfam" id="PF01189">
    <property type="entry name" value="Methyltr_RsmB-F"/>
    <property type="match status" value="1"/>
</dbReference>
<evidence type="ECO:0000313" key="7">
    <source>
        <dbReference type="EMBL" id="ADM10241.1"/>
    </source>
</evidence>
<dbReference type="Proteomes" id="UP000001302">
    <property type="component" value="Chromosome"/>
</dbReference>
<gene>
    <name evidence="7" type="ordered locus">PB2503_10969</name>
</gene>
<dbReference type="InterPro" id="IPR001678">
    <property type="entry name" value="MeTrfase_RsmB-F_NOP2_dom"/>
</dbReference>
<dbReference type="PANTHER" id="PTHR22807">
    <property type="entry name" value="NOP2 YEAST -RELATED NOL1/NOP2/FMU SUN DOMAIN-CONTAINING"/>
    <property type="match status" value="1"/>
</dbReference>
<comment type="similarity">
    <text evidence="5">Belongs to the class I-like SAM-binding methyltransferase superfamily. RsmB/NOP family.</text>
</comment>
<dbReference type="GO" id="GO:0008173">
    <property type="term" value="F:RNA methyltransferase activity"/>
    <property type="evidence" value="ECO:0007669"/>
    <property type="project" value="InterPro"/>
</dbReference>
<feature type="active site" description="Nucleophile" evidence="5">
    <location>
        <position position="357"/>
    </location>
</feature>
<dbReference type="InterPro" id="IPR023267">
    <property type="entry name" value="RCMT"/>
</dbReference>
<evidence type="ECO:0000256" key="3">
    <source>
        <dbReference type="ARBA" id="ARBA00022691"/>
    </source>
</evidence>
<dbReference type="GO" id="GO:0003723">
    <property type="term" value="F:RNA binding"/>
    <property type="evidence" value="ECO:0007669"/>
    <property type="project" value="UniProtKB-UniRule"/>
</dbReference>
<keyword evidence="1 5" id="KW-0489">Methyltransferase</keyword>
<keyword evidence="4 5" id="KW-0694">RNA-binding</keyword>
<reference evidence="7 8" key="2">
    <citation type="journal article" date="2011" name="J. Bacteriol.">
        <title>Complete genome sequence of strain HTCC2503T of Parvularcula bermudensis, the type species of the order "Parvularculales" in the class Alphaproteobacteria.</title>
        <authorList>
            <person name="Oh H.M."/>
            <person name="Kang I."/>
            <person name="Vergin K.L."/>
            <person name="Kang D."/>
            <person name="Rhee K.H."/>
            <person name="Giovannoni S.J."/>
            <person name="Cho J.C."/>
        </authorList>
    </citation>
    <scope>NUCLEOTIDE SEQUENCE [LARGE SCALE GENOMIC DNA]</scope>
    <source>
        <strain evidence="8">ATCC BAA-594 / HTCC2503 / KCTC 12087</strain>
    </source>
</reference>
<organism evidence="7 8">
    <name type="scientific">Parvularcula bermudensis (strain ATCC BAA-594 / HTCC2503 / KCTC 12087)</name>
    <dbReference type="NCBI Taxonomy" id="314260"/>
    <lineage>
        <taxon>Bacteria</taxon>
        <taxon>Pseudomonadati</taxon>
        <taxon>Pseudomonadota</taxon>
        <taxon>Alphaproteobacteria</taxon>
        <taxon>Parvularculales</taxon>
        <taxon>Parvularculaceae</taxon>
        <taxon>Parvularcula</taxon>
    </lineage>
</organism>
<dbReference type="SUPFAM" id="SSF53335">
    <property type="entry name" value="S-adenosyl-L-methionine-dependent methyltransferases"/>
    <property type="match status" value="1"/>
</dbReference>
<dbReference type="PROSITE" id="PS51686">
    <property type="entry name" value="SAM_MT_RSMB_NOP"/>
    <property type="match status" value="1"/>
</dbReference>
<evidence type="ECO:0000256" key="4">
    <source>
        <dbReference type="ARBA" id="ARBA00022884"/>
    </source>
</evidence>
<proteinExistence type="inferred from homology"/>
<dbReference type="OrthoDB" id="9810297at2"/>
<sequence length="429" mass="46323">MRDAGRIAAALDVLAQFEARRVPIKVCLADWARGARYAGAKDRAFIGGVVHDALRYRRSLELDTRPRIGIGRVLMTLWGWPEARLVEAFAETPHGPGALSAEEIDAIAEGATLAARDVRRDWPEFALPLLERVNDNPTAEIEANRARAPVDLRVNTLRSDLPRTEKALRGEGAVPAPLAALALRCAVPAAERRGPAIEITPAFQKGWVEIQDEGSQLAALAMGDLAGGQILDFCAGAGGKTLAMAAHLDNRGQVFAYDIDARRLAPLYDRARRAGVRNVQVLSPTSDAARLGDLTGKMDGVFVDAPCSGAGTWRRRPDTKWRLTPDQLATRQEEQDRVLDQAEAFVRPGGILVYVTCSIFAEENEDRIAAFLDRHPTYDIEDPGAAITASGGVHAGAVLPPADGRGTLRLSPAKTATDGFAITRLRRRG</sequence>
<evidence type="ECO:0000256" key="1">
    <source>
        <dbReference type="ARBA" id="ARBA00022603"/>
    </source>
</evidence>
<feature type="binding site" evidence="5">
    <location>
        <position position="258"/>
    </location>
    <ligand>
        <name>S-adenosyl-L-methionine</name>
        <dbReference type="ChEBI" id="CHEBI:59789"/>
    </ligand>
</feature>
<dbReference type="EMBL" id="CP002156">
    <property type="protein sequence ID" value="ADM10241.1"/>
    <property type="molecule type" value="Genomic_DNA"/>
</dbReference>
<dbReference type="KEGG" id="pbr:PB2503_10969"/>
<keyword evidence="8" id="KW-1185">Reference proteome</keyword>
<dbReference type="RefSeq" id="WP_013301215.1">
    <property type="nucleotide sequence ID" value="NC_014414.1"/>
</dbReference>
<dbReference type="AlphaFoldDB" id="E0THU8"/>
<protein>
    <submittedName>
        <fullName evidence="7">Sun family protein</fullName>
    </submittedName>
</protein>
<evidence type="ECO:0000256" key="5">
    <source>
        <dbReference type="PROSITE-ProRule" id="PRU01023"/>
    </source>
</evidence>
<dbReference type="InterPro" id="IPR029063">
    <property type="entry name" value="SAM-dependent_MTases_sf"/>
</dbReference>
<dbReference type="PRINTS" id="PR02008">
    <property type="entry name" value="RCMTFAMILY"/>
</dbReference>
<dbReference type="InterPro" id="IPR049560">
    <property type="entry name" value="MeTrfase_RsmB-F_NOP2_cat"/>
</dbReference>
<dbReference type="CDD" id="cd02440">
    <property type="entry name" value="AdoMet_MTases"/>
    <property type="match status" value="1"/>
</dbReference>
<dbReference type="HOGENOM" id="CLU_005316_0_2_5"/>
<evidence type="ECO:0000256" key="2">
    <source>
        <dbReference type="ARBA" id="ARBA00022679"/>
    </source>
</evidence>
<dbReference type="GO" id="GO:0001510">
    <property type="term" value="P:RNA methylation"/>
    <property type="evidence" value="ECO:0007669"/>
    <property type="project" value="InterPro"/>
</dbReference>
<keyword evidence="2 5" id="KW-0808">Transferase</keyword>
<comment type="caution">
    <text evidence="5">Lacks conserved residue(s) required for the propagation of feature annotation.</text>
</comment>
<keyword evidence="3 5" id="KW-0949">S-adenosyl-L-methionine</keyword>
<accession>E0THU8</accession>